<dbReference type="KEGG" id="dap:Dacet_1732"/>
<gene>
    <name evidence="6" type="ordered locus">Dacet_1732</name>
</gene>
<evidence type="ECO:0000256" key="3">
    <source>
        <dbReference type="ARBA" id="ARBA00023157"/>
    </source>
</evidence>
<dbReference type="PROSITE" id="PS00194">
    <property type="entry name" value="THIOREDOXIN_1"/>
    <property type="match status" value="1"/>
</dbReference>
<dbReference type="PROSITE" id="PS51352">
    <property type="entry name" value="THIOREDOXIN_2"/>
    <property type="match status" value="1"/>
</dbReference>
<dbReference type="STRING" id="522772.Dacet_1732"/>
<reference evidence="6 7" key="1">
    <citation type="journal article" date="2010" name="Stand. Genomic Sci.">
        <title>Complete genome sequence of Denitrovibrio acetiphilus type strain (N2460).</title>
        <authorList>
            <person name="Kiss H."/>
            <person name="Lang E."/>
            <person name="Lapidus A."/>
            <person name="Copeland A."/>
            <person name="Nolan M."/>
            <person name="Glavina Del Rio T."/>
            <person name="Chen F."/>
            <person name="Lucas S."/>
            <person name="Tice H."/>
            <person name="Cheng J.F."/>
            <person name="Han C."/>
            <person name="Goodwin L."/>
            <person name="Pitluck S."/>
            <person name="Liolios K."/>
            <person name="Pati A."/>
            <person name="Ivanova N."/>
            <person name="Mavromatis K."/>
            <person name="Chen A."/>
            <person name="Palaniappan K."/>
            <person name="Land M."/>
            <person name="Hauser L."/>
            <person name="Chang Y.J."/>
            <person name="Jeffries C.D."/>
            <person name="Detter J.C."/>
            <person name="Brettin T."/>
            <person name="Spring S."/>
            <person name="Rohde M."/>
            <person name="Goker M."/>
            <person name="Woyke T."/>
            <person name="Bristow J."/>
            <person name="Eisen J.A."/>
            <person name="Markowitz V."/>
            <person name="Hugenholtz P."/>
            <person name="Kyrpides N.C."/>
            <person name="Klenk H.P."/>
        </authorList>
    </citation>
    <scope>NUCLEOTIDE SEQUENCE [LARGE SCALE GENOMIC DNA]</scope>
    <source>
        <strain evidence="7">DSM 12809 / NBRC 114555 / N2460</strain>
    </source>
</reference>
<evidence type="ECO:0000313" key="6">
    <source>
        <dbReference type="EMBL" id="ADD68496.1"/>
    </source>
</evidence>
<feature type="domain" description="Thioredoxin" evidence="5">
    <location>
        <begin position="11"/>
        <end position="135"/>
    </location>
</feature>
<dbReference type="Proteomes" id="UP000002012">
    <property type="component" value="Chromosome"/>
</dbReference>
<dbReference type="InParanoid" id="D4H0I3"/>
<dbReference type="PANTHER" id="PTHR45663">
    <property type="entry name" value="GEO12009P1"/>
    <property type="match status" value="1"/>
</dbReference>
<dbReference type="CDD" id="cd02947">
    <property type="entry name" value="TRX_family"/>
    <property type="match status" value="1"/>
</dbReference>
<dbReference type="PaxDb" id="522772-Dacet_1732"/>
<evidence type="ECO:0000259" key="5">
    <source>
        <dbReference type="PROSITE" id="PS51352"/>
    </source>
</evidence>
<dbReference type="Pfam" id="PF00085">
    <property type="entry name" value="Thioredoxin"/>
    <property type="match status" value="1"/>
</dbReference>
<accession>D4H0I3</accession>
<protein>
    <submittedName>
        <fullName evidence="6">Thioredoxin domain protein</fullName>
    </submittedName>
</protein>
<dbReference type="EMBL" id="CP001968">
    <property type="protein sequence ID" value="ADD68496.1"/>
    <property type="molecule type" value="Genomic_DNA"/>
</dbReference>
<keyword evidence="3" id="KW-1015">Disulfide bond</keyword>
<dbReference type="eggNOG" id="COG0526">
    <property type="taxonomic scope" value="Bacteria"/>
</dbReference>
<dbReference type="HOGENOM" id="CLU_090389_13_0_0"/>
<dbReference type="Gene3D" id="3.40.30.10">
    <property type="entry name" value="Glutaredoxin"/>
    <property type="match status" value="1"/>
</dbReference>
<dbReference type="InterPro" id="IPR013766">
    <property type="entry name" value="Thioredoxin_domain"/>
</dbReference>
<keyword evidence="1" id="KW-0813">Transport</keyword>
<organism evidence="6 7">
    <name type="scientific">Denitrovibrio acetiphilus (strain DSM 12809 / NBRC 114555 / N2460)</name>
    <dbReference type="NCBI Taxonomy" id="522772"/>
    <lineage>
        <taxon>Bacteria</taxon>
        <taxon>Pseudomonadati</taxon>
        <taxon>Deferribacterota</taxon>
        <taxon>Deferribacteres</taxon>
        <taxon>Deferribacterales</taxon>
        <taxon>Geovibrionaceae</taxon>
        <taxon>Denitrovibrio</taxon>
    </lineage>
</organism>
<keyword evidence="2" id="KW-0249">Electron transport</keyword>
<dbReference type="PANTHER" id="PTHR45663:SF11">
    <property type="entry name" value="GEO12009P1"/>
    <property type="match status" value="1"/>
</dbReference>
<dbReference type="InterPro" id="IPR017937">
    <property type="entry name" value="Thioredoxin_CS"/>
</dbReference>
<dbReference type="RefSeq" id="WP_013011007.1">
    <property type="nucleotide sequence ID" value="NC_013943.1"/>
</dbReference>
<proteinExistence type="predicted"/>
<dbReference type="GO" id="GO:0005829">
    <property type="term" value="C:cytosol"/>
    <property type="evidence" value="ECO:0007669"/>
    <property type="project" value="TreeGrafter"/>
</dbReference>
<dbReference type="InterPro" id="IPR036249">
    <property type="entry name" value="Thioredoxin-like_sf"/>
</dbReference>
<dbReference type="OrthoDB" id="9790390at2"/>
<evidence type="ECO:0000256" key="1">
    <source>
        <dbReference type="ARBA" id="ARBA00022448"/>
    </source>
</evidence>
<evidence type="ECO:0000313" key="7">
    <source>
        <dbReference type="Proteomes" id="UP000002012"/>
    </source>
</evidence>
<keyword evidence="4" id="KW-0676">Redox-active center</keyword>
<dbReference type="GO" id="GO:0045454">
    <property type="term" value="P:cell redox homeostasis"/>
    <property type="evidence" value="ECO:0007669"/>
    <property type="project" value="TreeGrafter"/>
</dbReference>
<dbReference type="SUPFAM" id="SSF52833">
    <property type="entry name" value="Thioredoxin-like"/>
    <property type="match status" value="1"/>
</dbReference>
<dbReference type="AlphaFoldDB" id="D4H0I3"/>
<sequence length="135" mass="14860" precursor="true">MKKSLAPIVIILIVISVVFFAIMPSTPQATKKLQEEISEAVADGKTVFLQLSSTGCVTCRKMKPEVEKALAEFENSNRYKIINIDVNSHKAIASHFAITGVPTQVILSGEGKEVFRNMGYMSFDNIKYAMTTATK</sequence>
<evidence type="ECO:0000256" key="2">
    <source>
        <dbReference type="ARBA" id="ARBA00022982"/>
    </source>
</evidence>
<name>D4H0I3_DENA2</name>
<keyword evidence="7" id="KW-1185">Reference proteome</keyword>
<evidence type="ECO:0000256" key="4">
    <source>
        <dbReference type="ARBA" id="ARBA00023284"/>
    </source>
</evidence>
<dbReference type="GO" id="GO:0015035">
    <property type="term" value="F:protein-disulfide reductase activity"/>
    <property type="evidence" value="ECO:0007669"/>
    <property type="project" value="TreeGrafter"/>
</dbReference>